<dbReference type="PATRIC" id="fig|1179773.3.peg.639"/>
<accession>K0JUR5</accession>
<evidence type="ECO:0000256" key="1">
    <source>
        <dbReference type="SAM" id="MobiDB-lite"/>
    </source>
</evidence>
<dbReference type="eggNOG" id="COG0457">
    <property type="taxonomic scope" value="Bacteria"/>
</dbReference>
<dbReference type="InterPro" id="IPR011990">
    <property type="entry name" value="TPR-like_helical_dom_sf"/>
</dbReference>
<evidence type="ECO:0000313" key="2">
    <source>
        <dbReference type="EMBL" id="CCH27963.1"/>
    </source>
</evidence>
<dbReference type="Proteomes" id="UP000006281">
    <property type="component" value="Chromosome"/>
</dbReference>
<dbReference type="SUPFAM" id="SSF48452">
    <property type="entry name" value="TPR-like"/>
    <property type="match status" value="1"/>
</dbReference>
<dbReference type="OrthoDB" id="3672380at2"/>
<organism evidence="2 3">
    <name type="scientific">Saccharothrix espanaensis (strain ATCC 51144 / DSM 44229 / JCM 9112 / NBRC 15066 / NRRL 15764)</name>
    <dbReference type="NCBI Taxonomy" id="1179773"/>
    <lineage>
        <taxon>Bacteria</taxon>
        <taxon>Bacillati</taxon>
        <taxon>Actinomycetota</taxon>
        <taxon>Actinomycetes</taxon>
        <taxon>Pseudonocardiales</taxon>
        <taxon>Pseudonocardiaceae</taxon>
        <taxon>Saccharothrix</taxon>
    </lineage>
</organism>
<name>K0JUR5_SACES</name>
<dbReference type="EMBL" id="HE804045">
    <property type="protein sequence ID" value="CCH27963.1"/>
    <property type="molecule type" value="Genomic_DNA"/>
</dbReference>
<reference evidence="2 3" key="1">
    <citation type="journal article" date="2012" name="BMC Genomics">
        <title>Complete genome sequence of Saccharothrix espanaensis DSM 44229T and comparison to the other completely sequenced Pseudonocardiaceae.</title>
        <authorList>
            <person name="Strobel T."/>
            <person name="Al-Dilaimi A."/>
            <person name="Blom J."/>
            <person name="Gessner A."/>
            <person name="Kalinowski J."/>
            <person name="Luzhetska M."/>
            <person name="Puhler A."/>
            <person name="Szczepanowski R."/>
            <person name="Bechthold A."/>
            <person name="Ruckert C."/>
        </authorList>
    </citation>
    <scope>NUCLEOTIDE SEQUENCE [LARGE SCALE GENOMIC DNA]</scope>
    <source>
        <strain evidence="3">ATCC 51144 / DSM 44229 / JCM 9112 / NBRC 15066 / NRRL 15764</strain>
    </source>
</reference>
<keyword evidence="3" id="KW-1185">Reference proteome</keyword>
<dbReference type="KEGG" id="sesp:BN6_06340"/>
<feature type="region of interest" description="Disordered" evidence="1">
    <location>
        <begin position="267"/>
        <end position="286"/>
    </location>
</feature>
<proteinExistence type="predicted"/>
<evidence type="ECO:0008006" key="4">
    <source>
        <dbReference type="Google" id="ProtNLM"/>
    </source>
</evidence>
<sequence>MSEHGRRLLRDVLRARHALGHDVPDPGPPNGPLPLEDADDVRRWFAEHRDEVIAAVRVGDETALDLLAHAWRALPPDADGRWPLELYDRTAPLAAALPASRPLAAALRAGAEVLRARGSLRPAAALGMRELAIWRHLDDPEPTVGALDALAATYRAQGRLHRVVGCADEVLELRILHGGPHDVARALAHLGTLMIEAGRLDTAVNYLTRADKAFDDGPAEDRARTQVLLGRALWLSGDEGAGRRRLRRVLPDLAERDARAVRGWLDLPAGSVPEQGHQELDQQPDA</sequence>
<dbReference type="BioCyc" id="SESP1179773:BN6_RS03125-MONOMER"/>
<dbReference type="AlphaFoldDB" id="K0JUR5"/>
<protein>
    <recommendedName>
        <fullName evidence="4">Tetratricopeptide repeat protein</fullName>
    </recommendedName>
</protein>
<gene>
    <name evidence="2" type="ordered locus">BN6_06340</name>
</gene>
<dbReference type="HOGENOM" id="CLU_972823_0_0_11"/>
<dbReference type="Gene3D" id="1.25.40.10">
    <property type="entry name" value="Tetratricopeptide repeat domain"/>
    <property type="match status" value="1"/>
</dbReference>
<dbReference type="RefSeq" id="WP_015098077.1">
    <property type="nucleotide sequence ID" value="NC_019673.1"/>
</dbReference>
<evidence type="ECO:0000313" key="3">
    <source>
        <dbReference type="Proteomes" id="UP000006281"/>
    </source>
</evidence>